<dbReference type="Gene3D" id="2.40.30.170">
    <property type="match status" value="1"/>
</dbReference>
<dbReference type="InterPro" id="IPR058625">
    <property type="entry name" value="MdtA-like_BSH"/>
</dbReference>
<dbReference type="GO" id="GO:1990281">
    <property type="term" value="C:efflux pump complex"/>
    <property type="evidence" value="ECO:0007669"/>
    <property type="project" value="TreeGrafter"/>
</dbReference>
<dbReference type="Gene3D" id="2.40.50.100">
    <property type="match status" value="1"/>
</dbReference>
<evidence type="ECO:0000259" key="2">
    <source>
        <dbReference type="Pfam" id="PF25917"/>
    </source>
</evidence>
<dbReference type="STRING" id="51642.NSMM_630011"/>
<name>A0A1G5SIF3_9PROT</name>
<comment type="similarity">
    <text evidence="1">Belongs to the membrane fusion protein (MFP) (TC 8.A.1) family.</text>
</comment>
<dbReference type="AlphaFoldDB" id="A0A1G5SIF3"/>
<proteinExistence type="inferred from homology"/>
<gene>
    <name evidence="3" type="ORF">NSMM_630011</name>
</gene>
<dbReference type="EMBL" id="FMWO01000073">
    <property type="protein sequence ID" value="SCZ86650.1"/>
    <property type="molecule type" value="Genomic_DNA"/>
</dbReference>
<accession>A0A1G5SIF3</accession>
<reference evidence="3 4" key="1">
    <citation type="submission" date="2016-10" db="EMBL/GenBank/DDBJ databases">
        <authorList>
            <person name="de Groot N.N."/>
        </authorList>
    </citation>
    <scope>NUCLEOTIDE SEQUENCE [LARGE SCALE GENOMIC DNA]</scope>
    <source>
        <strain evidence="3">1</strain>
    </source>
</reference>
<dbReference type="Proteomes" id="UP000198729">
    <property type="component" value="Unassembled WGS sequence"/>
</dbReference>
<dbReference type="NCBIfam" id="TIGR01730">
    <property type="entry name" value="RND_mfp"/>
    <property type="match status" value="1"/>
</dbReference>
<sequence length="390" mass="42517">MNEAESTSVSGTFRFFLGIKNQCAQKMYKPKFRLYLSILGACIVTAACSDAREKSVSANMQPDTSASRTGASVDSNKTVIWRPFTELAQYPQRRATARVVALDEATVAAQVSGQIKQVFVREGDAVKSGQPIAQLNDPPLRLARERAQATLAAANAKMGQAQRQLTQQQGLRARGFVSEEAEAAARDTLEVTRRERDAQRAALAEASWYWEQRIIISPFDGIMTERLVSVGDWVTPGQAVAVITATAREVHAFIAHEDIAALQQVAEIIFETLGGHQHPLSIAAVSPRRDDRAQDVRIRLTFTTDTPPPIGTAGVLVWRDPRPHLSASTLATVRGIPGTWIKDNAATTPRFVPLPQAASGRDVVVSFPPDTMIAIRGQGTLAWQAIRETQ</sequence>
<dbReference type="PANTHER" id="PTHR30469">
    <property type="entry name" value="MULTIDRUG RESISTANCE PROTEIN MDTA"/>
    <property type="match status" value="1"/>
</dbReference>
<evidence type="ECO:0000313" key="4">
    <source>
        <dbReference type="Proteomes" id="UP000198729"/>
    </source>
</evidence>
<organism evidence="3 4">
    <name type="scientific">Nitrosomonas mobilis</name>
    <dbReference type="NCBI Taxonomy" id="51642"/>
    <lineage>
        <taxon>Bacteria</taxon>
        <taxon>Pseudomonadati</taxon>
        <taxon>Pseudomonadota</taxon>
        <taxon>Betaproteobacteria</taxon>
        <taxon>Nitrosomonadales</taxon>
        <taxon>Nitrosomonadaceae</taxon>
        <taxon>Nitrosomonas</taxon>
    </lineage>
</organism>
<feature type="domain" description="Multidrug resistance protein MdtA-like barrel-sandwich hybrid" evidence="2">
    <location>
        <begin position="104"/>
        <end position="245"/>
    </location>
</feature>
<protein>
    <recommendedName>
        <fullName evidence="2">Multidrug resistance protein MdtA-like barrel-sandwich hybrid domain-containing protein</fullName>
    </recommendedName>
</protein>
<keyword evidence="4" id="KW-1185">Reference proteome</keyword>
<evidence type="ECO:0000256" key="1">
    <source>
        <dbReference type="ARBA" id="ARBA00009477"/>
    </source>
</evidence>
<evidence type="ECO:0000313" key="3">
    <source>
        <dbReference type="EMBL" id="SCZ86650.1"/>
    </source>
</evidence>
<dbReference type="SUPFAM" id="SSF111369">
    <property type="entry name" value="HlyD-like secretion proteins"/>
    <property type="match status" value="1"/>
</dbReference>
<dbReference type="PANTHER" id="PTHR30469:SF15">
    <property type="entry name" value="HLYD FAMILY OF SECRETION PROTEINS"/>
    <property type="match status" value="1"/>
</dbReference>
<dbReference type="OrthoDB" id="9775513at2"/>
<dbReference type="GO" id="GO:0015562">
    <property type="term" value="F:efflux transmembrane transporter activity"/>
    <property type="evidence" value="ECO:0007669"/>
    <property type="project" value="TreeGrafter"/>
</dbReference>
<dbReference type="Pfam" id="PF25917">
    <property type="entry name" value="BSH_RND"/>
    <property type="match status" value="1"/>
</dbReference>
<dbReference type="InterPro" id="IPR006143">
    <property type="entry name" value="RND_pump_MFP"/>
</dbReference>
<dbReference type="Gene3D" id="1.10.287.470">
    <property type="entry name" value="Helix hairpin bin"/>
    <property type="match status" value="1"/>
</dbReference>